<evidence type="ECO:0000313" key="4">
    <source>
        <dbReference type="Proteomes" id="UP000287168"/>
    </source>
</evidence>
<keyword evidence="4" id="KW-1185">Reference proteome</keyword>
<dbReference type="Proteomes" id="UP000287168">
    <property type="component" value="Unassembled WGS sequence"/>
</dbReference>
<dbReference type="Pfam" id="PF11102">
    <property type="entry name" value="YjbF"/>
    <property type="match status" value="1"/>
</dbReference>
<gene>
    <name evidence="3" type="ORF">EP867_04505</name>
</gene>
<dbReference type="InterPro" id="IPR023373">
    <property type="entry name" value="YmcC_sf"/>
</dbReference>
<dbReference type="InterPro" id="IPR021308">
    <property type="entry name" value="GfcB"/>
</dbReference>
<reference evidence="3 4" key="1">
    <citation type="journal article" date="2015" name="Int. J. Syst. Evol. Microbiol.">
        <title>Gemmobacter intermedius sp. nov., isolated from a white stork (Ciconia ciconia).</title>
        <authorList>
            <person name="Kampfer P."/>
            <person name="Jerzak L."/>
            <person name="Wilharm G."/>
            <person name="Golke J."/>
            <person name="Busse H.J."/>
            <person name="Glaeser S.P."/>
        </authorList>
    </citation>
    <scope>NUCLEOTIDE SEQUENCE [LARGE SCALE GENOMIC DNA]</scope>
    <source>
        <strain evidence="3 4">119/4</strain>
    </source>
</reference>
<evidence type="ECO:0008006" key="5">
    <source>
        <dbReference type="Google" id="ProtNLM"/>
    </source>
</evidence>
<evidence type="ECO:0000256" key="1">
    <source>
        <dbReference type="SAM" id="MobiDB-lite"/>
    </source>
</evidence>
<dbReference type="SUPFAM" id="SSF159270">
    <property type="entry name" value="YmcC-like"/>
    <property type="match status" value="1"/>
</dbReference>
<dbReference type="PROSITE" id="PS51257">
    <property type="entry name" value="PROKAR_LIPOPROTEIN"/>
    <property type="match status" value="1"/>
</dbReference>
<dbReference type="EMBL" id="SBLC01000005">
    <property type="protein sequence ID" value="RWY43181.1"/>
    <property type="molecule type" value="Genomic_DNA"/>
</dbReference>
<dbReference type="AlphaFoldDB" id="A0A444ME82"/>
<feature type="chain" id="PRO_5019485707" description="YjbF family lipoprotein" evidence="2">
    <location>
        <begin position="22"/>
        <end position="228"/>
    </location>
</feature>
<feature type="region of interest" description="Disordered" evidence="1">
    <location>
        <begin position="200"/>
        <end position="228"/>
    </location>
</feature>
<keyword evidence="2" id="KW-0732">Signal</keyword>
<proteinExistence type="predicted"/>
<evidence type="ECO:0000313" key="3">
    <source>
        <dbReference type="EMBL" id="RWY43181.1"/>
    </source>
</evidence>
<sequence length="228" mass="23935">MAVICRSLSIFTLCLLLQGCAGTVDRLKSVVQAARPGGVAGQTIPALTPAQARSGQLLSVELPGGAGRALAARVVTTGGAETFSTTDPLTLTLRQGRLVETRGLPQDLISADPGPPLSALRSGARHSGLWQVIGPDDQVTDIRLDCAVKVCRSGGLRRIEEHCTGLGFSVINQFVTNAAHSLLWSRQWVGPAAGYALLQRPDQPDVPVPSPLCSGEREPPSYLAENAK</sequence>
<dbReference type="OrthoDB" id="6237231at2"/>
<name>A0A444ME82_9RHOB</name>
<organism evidence="3 4">
    <name type="scientific">Falsigemmobacter intermedius</name>
    <dbReference type="NCBI Taxonomy" id="1553448"/>
    <lineage>
        <taxon>Bacteria</taxon>
        <taxon>Pseudomonadati</taxon>
        <taxon>Pseudomonadota</taxon>
        <taxon>Alphaproteobacteria</taxon>
        <taxon>Rhodobacterales</taxon>
        <taxon>Paracoccaceae</taxon>
        <taxon>Falsigemmobacter</taxon>
    </lineage>
</organism>
<accession>A0A444ME82</accession>
<dbReference type="RefSeq" id="WP_128487017.1">
    <property type="nucleotide sequence ID" value="NZ_JBHLXB010000008.1"/>
</dbReference>
<protein>
    <recommendedName>
        <fullName evidence="5">YjbF family lipoprotein</fullName>
    </recommendedName>
</protein>
<feature type="signal peptide" evidence="2">
    <location>
        <begin position="1"/>
        <end position="21"/>
    </location>
</feature>
<evidence type="ECO:0000256" key="2">
    <source>
        <dbReference type="SAM" id="SignalP"/>
    </source>
</evidence>
<comment type="caution">
    <text evidence="3">The sequence shown here is derived from an EMBL/GenBank/DDBJ whole genome shotgun (WGS) entry which is preliminary data.</text>
</comment>
<dbReference type="Gene3D" id="2.40.360.10">
    <property type="entry name" value="YmcC-like"/>
    <property type="match status" value="1"/>
</dbReference>